<dbReference type="Proteomes" id="UP000887013">
    <property type="component" value="Unassembled WGS sequence"/>
</dbReference>
<reference evidence="6" key="1">
    <citation type="submission" date="2020-08" db="EMBL/GenBank/DDBJ databases">
        <title>Multicomponent nature underlies the extraordinary mechanical properties of spider dragline silk.</title>
        <authorList>
            <person name="Kono N."/>
            <person name="Nakamura H."/>
            <person name="Mori M."/>
            <person name="Yoshida Y."/>
            <person name="Ohtoshi R."/>
            <person name="Malay A.D."/>
            <person name="Moran D.A.P."/>
            <person name="Tomita M."/>
            <person name="Numata K."/>
            <person name="Arakawa K."/>
        </authorList>
    </citation>
    <scope>NUCLEOTIDE SEQUENCE</scope>
</reference>
<dbReference type="Pfam" id="PF02535">
    <property type="entry name" value="Zip"/>
    <property type="match status" value="1"/>
</dbReference>
<feature type="transmembrane region" description="Helical" evidence="5">
    <location>
        <begin position="103"/>
        <end position="124"/>
    </location>
</feature>
<dbReference type="PANTHER" id="PTHR11040:SF203">
    <property type="entry name" value="FI18611P1-RELATED"/>
    <property type="match status" value="1"/>
</dbReference>
<name>A0A8X6NXA2_NEPPI</name>
<evidence type="ECO:0000256" key="5">
    <source>
        <dbReference type="SAM" id="Phobius"/>
    </source>
</evidence>
<dbReference type="GO" id="GO:0005385">
    <property type="term" value="F:zinc ion transmembrane transporter activity"/>
    <property type="evidence" value="ECO:0007669"/>
    <property type="project" value="TreeGrafter"/>
</dbReference>
<evidence type="ECO:0000256" key="3">
    <source>
        <dbReference type="ARBA" id="ARBA00022989"/>
    </source>
</evidence>
<evidence type="ECO:0000256" key="4">
    <source>
        <dbReference type="ARBA" id="ARBA00023136"/>
    </source>
</evidence>
<evidence type="ECO:0008006" key="8">
    <source>
        <dbReference type="Google" id="ProtNLM"/>
    </source>
</evidence>
<feature type="transmembrane region" description="Helical" evidence="5">
    <location>
        <begin position="48"/>
        <end position="69"/>
    </location>
</feature>
<feature type="transmembrane region" description="Helical" evidence="5">
    <location>
        <begin position="6"/>
        <end position="28"/>
    </location>
</feature>
<gene>
    <name evidence="6" type="primary">NCL1_29897</name>
    <name evidence="6" type="ORF">NPIL_238511</name>
</gene>
<feature type="transmembrane region" description="Helical" evidence="5">
    <location>
        <begin position="249"/>
        <end position="269"/>
    </location>
</feature>
<protein>
    <recommendedName>
        <fullName evidence="8">Zinc transporter ZIP1</fullName>
    </recommendedName>
</protein>
<dbReference type="OrthoDB" id="448280at2759"/>
<accession>A0A8X6NXA2</accession>
<dbReference type="InterPro" id="IPR003689">
    <property type="entry name" value="ZIP"/>
</dbReference>
<evidence type="ECO:0000313" key="6">
    <source>
        <dbReference type="EMBL" id="GFT40519.1"/>
    </source>
</evidence>
<keyword evidence="2 5" id="KW-0812">Transmembrane</keyword>
<comment type="caution">
    <text evidence="6">The sequence shown here is derived from an EMBL/GenBank/DDBJ whole genome shotgun (WGS) entry which is preliminary data.</text>
</comment>
<sequence>MNTFYVQLFTLLILLLCNFLAGLIPLFALKVVGRYAEGDHFPSQRNRVLSFFLHMGGGVFMSVCLLILMPESREEFDQIAHQVRTSIPLGDIEHKEEFPIPEFVILCGFFATFAAEEALHYILYHCRRRIKSNDPRVRFCSCAKRHTECSRTFKADNPDQTLFGLNKNRLSVDYSGMTNQTSGTNLIPSSILAQPVPNYGSVTNAADPITTEPVAVLQAPIMIANNGNIAIVQHLQDLSSPVTTSTSNILLVFALSLYGIFQGTTIGLLTSSSPWTTLLVTCLQQSILVFIVGWVGLAQSELMMPMIIYVIVLCVMSPFGISLAMLCSTLANVSPIVSGSSKAIVCGSLLYLTFCDLLRRRKLKDSPHIERFAGFTLGATVMAVMEYISIIL</sequence>
<comment type="subcellular location">
    <subcellularLocation>
        <location evidence="1">Membrane</location>
        <topology evidence="1">Multi-pass membrane protein</topology>
    </subcellularLocation>
</comment>
<feature type="transmembrane region" description="Helical" evidence="5">
    <location>
        <begin position="307"/>
        <end position="326"/>
    </location>
</feature>
<keyword evidence="4 5" id="KW-0472">Membrane</keyword>
<proteinExistence type="predicted"/>
<evidence type="ECO:0000256" key="1">
    <source>
        <dbReference type="ARBA" id="ARBA00004141"/>
    </source>
</evidence>
<keyword evidence="7" id="KW-1185">Reference proteome</keyword>
<dbReference type="AlphaFoldDB" id="A0A8X6NXA2"/>
<feature type="transmembrane region" description="Helical" evidence="5">
    <location>
        <begin position="332"/>
        <end position="352"/>
    </location>
</feature>
<organism evidence="6 7">
    <name type="scientific">Nephila pilipes</name>
    <name type="common">Giant wood spider</name>
    <name type="synonym">Nephila maculata</name>
    <dbReference type="NCBI Taxonomy" id="299642"/>
    <lineage>
        <taxon>Eukaryota</taxon>
        <taxon>Metazoa</taxon>
        <taxon>Ecdysozoa</taxon>
        <taxon>Arthropoda</taxon>
        <taxon>Chelicerata</taxon>
        <taxon>Arachnida</taxon>
        <taxon>Araneae</taxon>
        <taxon>Araneomorphae</taxon>
        <taxon>Entelegynae</taxon>
        <taxon>Araneoidea</taxon>
        <taxon>Nephilidae</taxon>
        <taxon>Nephila</taxon>
    </lineage>
</organism>
<evidence type="ECO:0000313" key="7">
    <source>
        <dbReference type="Proteomes" id="UP000887013"/>
    </source>
</evidence>
<feature type="transmembrane region" description="Helical" evidence="5">
    <location>
        <begin position="275"/>
        <end position="295"/>
    </location>
</feature>
<feature type="transmembrane region" description="Helical" evidence="5">
    <location>
        <begin position="372"/>
        <end position="391"/>
    </location>
</feature>
<dbReference type="GO" id="GO:0005886">
    <property type="term" value="C:plasma membrane"/>
    <property type="evidence" value="ECO:0007669"/>
    <property type="project" value="TreeGrafter"/>
</dbReference>
<keyword evidence="3 5" id="KW-1133">Transmembrane helix</keyword>
<evidence type="ECO:0000256" key="2">
    <source>
        <dbReference type="ARBA" id="ARBA00022692"/>
    </source>
</evidence>
<dbReference type="PANTHER" id="PTHR11040">
    <property type="entry name" value="ZINC/IRON TRANSPORTER"/>
    <property type="match status" value="1"/>
</dbReference>
<dbReference type="EMBL" id="BMAW01109863">
    <property type="protein sequence ID" value="GFT40519.1"/>
    <property type="molecule type" value="Genomic_DNA"/>
</dbReference>